<reference evidence="2 3" key="1">
    <citation type="journal article" date="2018" name="New Phytol.">
        <title>Phylogenomics of Endogonaceae and evolution of mycorrhizas within Mucoromycota.</title>
        <authorList>
            <person name="Chang Y."/>
            <person name="Desiro A."/>
            <person name="Na H."/>
            <person name="Sandor L."/>
            <person name="Lipzen A."/>
            <person name="Clum A."/>
            <person name="Barry K."/>
            <person name="Grigoriev I.V."/>
            <person name="Martin F.M."/>
            <person name="Stajich J.E."/>
            <person name="Smith M.E."/>
            <person name="Bonito G."/>
            <person name="Spatafora J.W."/>
        </authorList>
    </citation>
    <scope>NUCLEOTIDE SEQUENCE [LARGE SCALE GENOMIC DNA]</scope>
    <source>
        <strain evidence="2 3">GMNB39</strain>
    </source>
</reference>
<dbReference type="GO" id="GO:0000162">
    <property type="term" value="P:L-tryptophan biosynthetic process"/>
    <property type="evidence" value="ECO:0007669"/>
    <property type="project" value="TreeGrafter"/>
</dbReference>
<dbReference type="Proteomes" id="UP000268093">
    <property type="component" value="Unassembled WGS sequence"/>
</dbReference>
<dbReference type="SUPFAM" id="SSF56322">
    <property type="entry name" value="ADC synthase"/>
    <property type="match status" value="1"/>
</dbReference>
<dbReference type="Pfam" id="PF00425">
    <property type="entry name" value="Chorismate_bind"/>
    <property type="match status" value="1"/>
</dbReference>
<dbReference type="EMBL" id="RBNI01007683">
    <property type="protein sequence ID" value="RUP45182.1"/>
    <property type="molecule type" value="Genomic_DNA"/>
</dbReference>
<evidence type="ECO:0000313" key="2">
    <source>
        <dbReference type="EMBL" id="RUP45182.1"/>
    </source>
</evidence>
<dbReference type="InterPro" id="IPR015890">
    <property type="entry name" value="Chorismate_C"/>
</dbReference>
<dbReference type="OrthoDB" id="3925750at2759"/>
<dbReference type="AlphaFoldDB" id="A0A433D2W9"/>
<protein>
    <recommendedName>
        <fullName evidence="1">Chorismate-utilising enzyme C-terminal domain-containing protein</fullName>
    </recommendedName>
</protein>
<dbReference type="PANTHER" id="PTHR11236:SF9">
    <property type="entry name" value="ANTHRANILATE SYNTHASE COMPONENT 1"/>
    <property type="match status" value="1"/>
</dbReference>
<keyword evidence="3" id="KW-1185">Reference proteome</keyword>
<dbReference type="Gene3D" id="3.60.120.10">
    <property type="entry name" value="Anthranilate synthase"/>
    <property type="match status" value="1"/>
</dbReference>
<sequence>MVSLSFTPSSVGHFDYSGGLDTCIAIRTILHKDGVCYLQGASRVSGFGLTGGGIVYDSVEEDEFHETINKLDSNLTAISQCEIAVYEQQQEQ</sequence>
<gene>
    <name evidence="2" type="ORF">BC936DRAFT_148510</name>
</gene>
<comment type="caution">
    <text evidence="2">The sequence shown here is derived from an EMBL/GenBank/DDBJ whole genome shotgun (WGS) entry which is preliminary data.</text>
</comment>
<evidence type="ECO:0000259" key="1">
    <source>
        <dbReference type="Pfam" id="PF00425"/>
    </source>
</evidence>
<evidence type="ECO:0000313" key="3">
    <source>
        <dbReference type="Proteomes" id="UP000268093"/>
    </source>
</evidence>
<accession>A0A433D2W9</accession>
<organism evidence="2 3">
    <name type="scientific">Jimgerdemannia flammicorona</name>
    <dbReference type="NCBI Taxonomy" id="994334"/>
    <lineage>
        <taxon>Eukaryota</taxon>
        <taxon>Fungi</taxon>
        <taxon>Fungi incertae sedis</taxon>
        <taxon>Mucoromycota</taxon>
        <taxon>Mucoromycotina</taxon>
        <taxon>Endogonomycetes</taxon>
        <taxon>Endogonales</taxon>
        <taxon>Endogonaceae</taxon>
        <taxon>Jimgerdemannia</taxon>
    </lineage>
</organism>
<name>A0A433D2W9_9FUNG</name>
<feature type="domain" description="Chorismate-utilising enzyme C-terminal" evidence="1">
    <location>
        <begin position="10"/>
        <end position="70"/>
    </location>
</feature>
<dbReference type="InterPro" id="IPR005801">
    <property type="entry name" value="ADC_synthase"/>
</dbReference>
<proteinExistence type="predicted"/>
<dbReference type="PANTHER" id="PTHR11236">
    <property type="entry name" value="AMINOBENZOATE/ANTHRANILATE SYNTHASE"/>
    <property type="match status" value="1"/>
</dbReference>
<dbReference type="InterPro" id="IPR019999">
    <property type="entry name" value="Anth_synth_I-like"/>
</dbReference>